<dbReference type="AlphaFoldDB" id="U2GEU4"/>
<evidence type="ECO:0000256" key="11">
    <source>
        <dbReference type="ARBA" id="ARBA00023136"/>
    </source>
</evidence>
<protein>
    <recommendedName>
        <fullName evidence="12">Cytochrome c-type protein</fullName>
    </recommendedName>
</protein>
<gene>
    <name evidence="16" type="ORF">ATCC51562_538</name>
</gene>
<dbReference type="GO" id="GO:0009061">
    <property type="term" value="P:anaerobic respiration"/>
    <property type="evidence" value="ECO:0007669"/>
    <property type="project" value="TreeGrafter"/>
</dbReference>
<evidence type="ECO:0000256" key="5">
    <source>
        <dbReference type="ARBA" id="ARBA00022617"/>
    </source>
</evidence>
<feature type="binding site" description="covalent" evidence="13">
    <location>
        <position position="69"/>
    </location>
    <ligand>
        <name>heme</name>
        <dbReference type="ChEBI" id="CHEBI:30413"/>
        <label>2</label>
    </ligand>
</feature>
<comment type="subcellular location">
    <subcellularLocation>
        <location evidence="1">Cell membrane</location>
        <topology evidence="1">Single-pass membrane protein</topology>
    </subcellularLocation>
</comment>
<dbReference type="Gene3D" id="1.10.3820.10">
    <property type="entry name" value="Di-heme elbow motif domain"/>
    <property type="match status" value="1"/>
</dbReference>
<feature type="binding site" description="axial binding residue" evidence="14">
    <location>
        <position position="161"/>
    </location>
    <ligand>
        <name>heme</name>
        <dbReference type="ChEBI" id="CHEBI:30413"/>
        <label>4</label>
    </ligand>
    <ligandPart>
        <name>Fe</name>
        <dbReference type="ChEBI" id="CHEBI:18248"/>
    </ligandPart>
</feature>
<feature type="binding site" description="covalent" evidence="13">
    <location>
        <position position="35"/>
    </location>
    <ligand>
        <name>heme</name>
        <dbReference type="ChEBI" id="CHEBI:30413"/>
        <label>1</label>
    </ligand>
</feature>
<evidence type="ECO:0000256" key="4">
    <source>
        <dbReference type="ARBA" id="ARBA00022475"/>
    </source>
</evidence>
<dbReference type="PANTHER" id="PTHR30333:SF1">
    <property type="entry name" value="CYTOCHROME C-TYPE PROTEIN NAPC"/>
    <property type="match status" value="1"/>
</dbReference>
<evidence type="ECO:0000256" key="7">
    <source>
        <dbReference type="ARBA" id="ARBA00022723"/>
    </source>
</evidence>
<dbReference type="InterPro" id="IPR005126">
    <property type="entry name" value="NapC/NirT_cyt_c_N"/>
</dbReference>
<dbReference type="GO" id="GO:0020037">
    <property type="term" value="F:heme binding"/>
    <property type="evidence" value="ECO:0007669"/>
    <property type="project" value="InterPro"/>
</dbReference>
<dbReference type="PIRSF" id="PIRSF000013">
    <property type="entry name" value="4_hem_cytochrm_NapC"/>
    <property type="match status" value="1"/>
</dbReference>
<keyword evidence="3 12" id="KW-0813">Transport</keyword>
<dbReference type="InterPro" id="IPR038266">
    <property type="entry name" value="NapC/NirT_cytc_sf"/>
</dbReference>
<keyword evidence="6" id="KW-0812">Transmembrane</keyword>
<keyword evidence="4" id="KW-1003">Cell membrane</keyword>
<feature type="binding site" description="axial binding residue" evidence="14">
    <location>
        <position position="124"/>
    </location>
    <ligand>
        <name>heme</name>
        <dbReference type="ChEBI" id="CHEBI:30413"/>
        <label>3</label>
    </ligand>
    <ligandPart>
        <name>Fe</name>
        <dbReference type="ChEBI" id="CHEBI:18248"/>
    </ligandPart>
</feature>
<feature type="binding site" description="covalent" evidence="13">
    <location>
        <position position="120"/>
    </location>
    <ligand>
        <name>heme</name>
        <dbReference type="ChEBI" id="CHEBI:30413"/>
        <label>3</label>
    </ligand>
</feature>
<dbReference type="GO" id="GO:0019333">
    <property type="term" value="P:denitrification pathway"/>
    <property type="evidence" value="ECO:0007669"/>
    <property type="project" value="InterPro"/>
</dbReference>
<evidence type="ECO:0000256" key="10">
    <source>
        <dbReference type="ARBA" id="ARBA00023004"/>
    </source>
</evidence>
<dbReference type="PATRIC" id="fig|1242969.3.peg.327"/>
<comment type="PTM">
    <text evidence="12">Binds 4 heme groups per subunit.</text>
</comment>
<proteinExistence type="inferred from homology"/>
<feature type="binding site" description="axial binding residue" evidence="14">
    <location>
        <position position="166"/>
    </location>
    <ligand>
        <name>heme</name>
        <dbReference type="ChEBI" id="CHEBI:30413"/>
        <label>2</label>
    </ligand>
    <ligandPart>
        <name>Fe</name>
        <dbReference type="ChEBI" id="CHEBI:18248"/>
    </ligandPart>
</feature>
<evidence type="ECO:0000256" key="9">
    <source>
        <dbReference type="ARBA" id="ARBA00022989"/>
    </source>
</evidence>
<feature type="binding site" description="covalent" evidence="13">
    <location>
        <position position="66"/>
    </location>
    <ligand>
        <name>heme</name>
        <dbReference type="ChEBI" id="CHEBI:30413"/>
        <label>2</label>
    </ligand>
</feature>
<evidence type="ECO:0000256" key="2">
    <source>
        <dbReference type="ARBA" id="ARBA00007395"/>
    </source>
</evidence>
<dbReference type="GO" id="GO:0046872">
    <property type="term" value="F:metal ion binding"/>
    <property type="evidence" value="ECO:0007669"/>
    <property type="project" value="UniProtKB-KW"/>
</dbReference>
<dbReference type="EMBL" id="ANNI01000003">
    <property type="protein sequence ID" value="ERJ26579.1"/>
    <property type="molecule type" value="Genomic_DNA"/>
</dbReference>
<keyword evidence="10 12" id="KW-0408">Iron</keyword>
<feature type="binding site" description="covalent" evidence="13">
    <location>
        <position position="160"/>
    </location>
    <ligand>
        <name>heme</name>
        <dbReference type="ChEBI" id="CHEBI:30413"/>
        <label>4</label>
    </ligand>
</feature>
<evidence type="ECO:0000256" key="14">
    <source>
        <dbReference type="PIRSR" id="PIRSR000013-2"/>
    </source>
</evidence>
<comment type="cofactor">
    <cofactor evidence="13">
        <name>heme</name>
        <dbReference type="ChEBI" id="CHEBI:30413"/>
    </cofactor>
    <text evidence="13">Binds 4 heme groups per subunit.</text>
</comment>
<dbReference type="InterPro" id="IPR036280">
    <property type="entry name" value="Multihaem_cyt_sf"/>
</dbReference>
<feature type="binding site" description="covalent" evidence="13">
    <location>
        <position position="38"/>
    </location>
    <ligand>
        <name>heme</name>
        <dbReference type="ChEBI" id="CHEBI:30413"/>
        <label>1</label>
    </ligand>
</feature>
<dbReference type="eggNOG" id="COG3005">
    <property type="taxonomic scope" value="Bacteria"/>
</dbReference>
<evidence type="ECO:0000256" key="8">
    <source>
        <dbReference type="ARBA" id="ARBA00022982"/>
    </source>
</evidence>
<organism evidence="16 17">
    <name type="scientific">Campylobacter concisus ATCC 51562</name>
    <dbReference type="NCBI Taxonomy" id="1242969"/>
    <lineage>
        <taxon>Bacteria</taxon>
        <taxon>Pseudomonadati</taxon>
        <taxon>Campylobacterota</taxon>
        <taxon>Epsilonproteobacteria</taxon>
        <taxon>Campylobacterales</taxon>
        <taxon>Campylobacteraceae</taxon>
        <taxon>Campylobacter</taxon>
    </lineage>
</organism>
<sequence>MKNLSIKIIFLAVFAFIIFFGGSALVNSTGDDKFCTLCHKWMDPMVTAYHSDVHGGASKYGFKAKCVDCHLPHDSYIGYVFKKASNGISEVTHMITHDAKDQPWIENRKNRAKFVYDSGCLSYHKTILDKNSSNANITDMHALYSKFKDDVKNKLDCVSCHKNVGHNNLGKTLYEIKHPPVGNW</sequence>
<dbReference type="Proteomes" id="UP000016627">
    <property type="component" value="Unassembled WGS sequence"/>
</dbReference>
<evidence type="ECO:0000259" key="15">
    <source>
        <dbReference type="Pfam" id="PF03264"/>
    </source>
</evidence>
<keyword evidence="11" id="KW-0472">Membrane</keyword>
<evidence type="ECO:0000256" key="3">
    <source>
        <dbReference type="ARBA" id="ARBA00022448"/>
    </source>
</evidence>
<reference evidence="16 17" key="1">
    <citation type="journal article" date="2013" name="BMC Genomics">
        <title>Comparative genomics of Campylobacter concisus isolates reveals genetic diversity and provides insights into disease association.</title>
        <authorList>
            <person name="Deshpande N.P."/>
            <person name="Kaakoush N.O."/>
            <person name="Wilkins M.R."/>
            <person name="Mitchell H.M."/>
        </authorList>
    </citation>
    <scope>NUCLEOTIDE SEQUENCE [LARGE SCALE GENOMIC DNA]</scope>
    <source>
        <strain evidence="16 17">ATCC 51562</strain>
    </source>
</reference>
<feature type="binding site" description="axial binding residue" evidence="14">
    <location>
        <position position="70"/>
    </location>
    <ligand>
        <name>heme</name>
        <dbReference type="ChEBI" id="CHEBI:30413"/>
        <label>2</label>
    </ligand>
    <ligandPart>
        <name>Fe</name>
        <dbReference type="ChEBI" id="CHEBI:18248"/>
    </ligandPart>
</feature>
<evidence type="ECO:0000256" key="1">
    <source>
        <dbReference type="ARBA" id="ARBA00004162"/>
    </source>
</evidence>
<dbReference type="GO" id="GO:0009055">
    <property type="term" value="F:electron transfer activity"/>
    <property type="evidence" value="ECO:0007669"/>
    <property type="project" value="TreeGrafter"/>
</dbReference>
<keyword evidence="5 12" id="KW-0349">Heme</keyword>
<keyword evidence="8 12" id="KW-0249">Electron transport</keyword>
<dbReference type="PANTHER" id="PTHR30333">
    <property type="entry name" value="CYTOCHROME C-TYPE PROTEIN"/>
    <property type="match status" value="1"/>
</dbReference>
<dbReference type="RefSeq" id="WP_021090960.1">
    <property type="nucleotide sequence ID" value="NZ_ANNI01000003.1"/>
</dbReference>
<evidence type="ECO:0000256" key="6">
    <source>
        <dbReference type="ARBA" id="ARBA00022692"/>
    </source>
</evidence>
<dbReference type="InterPro" id="IPR051174">
    <property type="entry name" value="Cytochrome_c-type_ET"/>
</dbReference>
<evidence type="ECO:0000313" key="16">
    <source>
        <dbReference type="EMBL" id="ERJ26579.1"/>
    </source>
</evidence>
<name>U2GEU4_9BACT</name>
<dbReference type="GO" id="GO:0005886">
    <property type="term" value="C:plasma membrane"/>
    <property type="evidence" value="ECO:0007669"/>
    <property type="project" value="UniProtKB-SubCell"/>
</dbReference>
<evidence type="ECO:0000256" key="12">
    <source>
        <dbReference type="PIRNR" id="PIRNR000013"/>
    </source>
</evidence>
<keyword evidence="9" id="KW-1133">Transmembrane helix</keyword>
<feature type="binding site" description="covalent" evidence="13">
    <location>
        <position position="157"/>
    </location>
    <ligand>
        <name>heme</name>
        <dbReference type="ChEBI" id="CHEBI:30413"/>
        <label>4</label>
    </ligand>
</feature>
<dbReference type="Pfam" id="PF03264">
    <property type="entry name" value="Cytochrom_NNT"/>
    <property type="match status" value="1"/>
</dbReference>
<evidence type="ECO:0000256" key="13">
    <source>
        <dbReference type="PIRSR" id="PIRSR000013-1"/>
    </source>
</evidence>
<comment type="caution">
    <text evidence="16">The sequence shown here is derived from an EMBL/GenBank/DDBJ whole genome shotgun (WGS) entry which is preliminary data.</text>
</comment>
<feature type="domain" description="NapC/NirT cytochrome c N-terminal" evidence="15">
    <location>
        <begin position="8"/>
        <end position="168"/>
    </location>
</feature>
<accession>U2GEU4</accession>
<keyword evidence="7 12" id="KW-0479">Metal-binding</keyword>
<dbReference type="SUPFAM" id="SSF48695">
    <property type="entry name" value="Multiheme cytochromes"/>
    <property type="match status" value="1"/>
</dbReference>
<comment type="similarity">
    <text evidence="2">Belongs to the NapC/NirT/NrfH family.</text>
</comment>
<evidence type="ECO:0000313" key="17">
    <source>
        <dbReference type="Proteomes" id="UP000016627"/>
    </source>
</evidence>
<dbReference type="InterPro" id="IPR024717">
    <property type="entry name" value="NapC/NirT/NrfH"/>
</dbReference>